<comment type="caution">
    <text evidence="2">The sequence shown here is derived from an EMBL/GenBank/DDBJ whole genome shotgun (WGS) entry which is preliminary data.</text>
</comment>
<evidence type="ECO:0000313" key="2">
    <source>
        <dbReference type="EMBL" id="KAF0029347.1"/>
    </source>
</evidence>
<feature type="coiled-coil region" evidence="1">
    <location>
        <begin position="5"/>
        <end position="32"/>
    </location>
</feature>
<protein>
    <submittedName>
        <fullName evidence="2">Uncharacterized protein</fullName>
    </submittedName>
</protein>
<reference evidence="2 3" key="1">
    <citation type="submission" date="2019-06" db="EMBL/GenBank/DDBJ databases">
        <title>Draft genomes of female and male turbot (Scophthalmus maximus).</title>
        <authorList>
            <person name="Xu H."/>
            <person name="Xu X.-W."/>
            <person name="Shao C."/>
            <person name="Chen S."/>
        </authorList>
    </citation>
    <scope>NUCLEOTIDE SEQUENCE [LARGE SCALE GENOMIC DNA]</scope>
    <source>
        <strain evidence="2">Ysfricsl-2016a</strain>
        <tissue evidence="2">Blood</tissue>
    </source>
</reference>
<proteinExistence type="predicted"/>
<evidence type="ECO:0000313" key="3">
    <source>
        <dbReference type="Proteomes" id="UP000438429"/>
    </source>
</evidence>
<dbReference type="Proteomes" id="UP000438429">
    <property type="component" value="Unassembled WGS sequence"/>
</dbReference>
<dbReference type="EMBL" id="VEVO01000016">
    <property type="protein sequence ID" value="KAF0029347.1"/>
    <property type="molecule type" value="Genomic_DNA"/>
</dbReference>
<dbReference type="PANTHER" id="PTHR11505">
    <property type="entry name" value="L1 TRANSPOSABLE ELEMENT-RELATED"/>
    <property type="match status" value="1"/>
</dbReference>
<dbReference type="InterPro" id="IPR004244">
    <property type="entry name" value="Transposase_22"/>
</dbReference>
<dbReference type="AlphaFoldDB" id="A0A6A4S897"/>
<keyword evidence="1" id="KW-0175">Coiled coil</keyword>
<dbReference type="Gene3D" id="3.30.70.1820">
    <property type="entry name" value="L1 transposable element, RRM domain"/>
    <property type="match status" value="1"/>
</dbReference>
<name>A0A6A4S897_SCOMX</name>
<evidence type="ECO:0000256" key="1">
    <source>
        <dbReference type="SAM" id="Coils"/>
    </source>
</evidence>
<gene>
    <name evidence="2" type="ORF">F2P81_018452</name>
</gene>
<sequence>MKAEQRRTNERLDEAEGRIEEAETLLQAMGRLMKKLMQPQANTEAKLDDQEGRARRDNLRIYGIPEKDEGDNMCGFLEKLLRETLDISEDMEVRIERAHRVQGKEVIRRAWQKKSVYHNNTCFFIDHDYTPAVLKKRFE</sequence>
<organism evidence="2 3">
    <name type="scientific">Scophthalmus maximus</name>
    <name type="common">Turbot</name>
    <name type="synonym">Psetta maxima</name>
    <dbReference type="NCBI Taxonomy" id="52904"/>
    <lineage>
        <taxon>Eukaryota</taxon>
        <taxon>Metazoa</taxon>
        <taxon>Chordata</taxon>
        <taxon>Craniata</taxon>
        <taxon>Vertebrata</taxon>
        <taxon>Euteleostomi</taxon>
        <taxon>Actinopterygii</taxon>
        <taxon>Neopterygii</taxon>
        <taxon>Teleostei</taxon>
        <taxon>Neoteleostei</taxon>
        <taxon>Acanthomorphata</taxon>
        <taxon>Carangaria</taxon>
        <taxon>Pleuronectiformes</taxon>
        <taxon>Pleuronectoidei</taxon>
        <taxon>Scophthalmidae</taxon>
        <taxon>Scophthalmus</taxon>
    </lineage>
</organism>
<accession>A0A6A4S897</accession>